<evidence type="ECO:0000313" key="1">
    <source>
        <dbReference type="EMBL" id="SUM56906.1"/>
    </source>
</evidence>
<dbReference type="Proteomes" id="UP000254100">
    <property type="component" value="Unassembled WGS sequence"/>
</dbReference>
<dbReference type="AlphaFoldDB" id="A0A380GR59"/>
<dbReference type="NCBIfam" id="NF033892">
    <property type="entry name" value="XcbB_CpsF_sero"/>
    <property type="match status" value="1"/>
</dbReference>
<dbReference type="GO" id="GO:0015031">
    <property type="term" value="P:protein transport"/>
    <property type="evidence" value="ECO:0007669"/>
    <property type="project" value="InterPro"/>
</dbReference>
<dbReference type="Pfam" id="PF16929">
    <property type="entry name" value="Asp2"/>
    <property type="match status" value="1"/>
</dbReference>
<accession>A0A380GR59</accession>
<evidence type="ECO:0000313" key="2">
    <source>
        <dbReference type="Proteomes" id="UP000254100"/>
    </source>
</evidence>
<dbReference type="InterPro" id="IPR022267">
    <property type="entry name" value="Asp2"/>
</dbReference>
<name>A0A380GR59_9STAP</name>
<dbReference type="RefSeq" id="WP_052502886.1">
    <property type="nucleotide sequence ID" value="NZ_JXWY01000039.1"/>
</dbReference>
<protein>
    <submittedName>
        <fullName evidence="1">Accessory Sec system protein Asp2</fullName>
    </submittedName>
</protein>
<dbReference type="InterPro" id="IPR029058">
    <property type="entry name" value="AB_hydrolase_fold"/>
</dbReference>
<sequence length="562" mass="66108">MTINIATIGSFITNDNFNSRFNPYYKQFFNVVAQETYAPITNDEMSCDFFNQLKDKQPKYLILDFLLDVFHCWRNDSSNFDRYFEHWKISVQQLMTFLKNEMSDCHVILVQGHLPDTFIDGSSMTTYCEENNIAQLNIEKMNKQWETLNRYFCEQCDVEVLNLTTNYQLDKMYMTTTHGFHFETKFYNSFLNQLISMTYQRPVMDVNQALTTQRIYLNEDYELLQTKQVEVVLNSDENIIKLAREGQKEKNDVYRLYKTLLKNDYMLHAHENGVSKLYQRRYVDELWDRNDLNRVGDVYYTLDEPINAKDGKAIKNKKLIVIFPCMPKWENFFNPSITERMFNKFYNGIESKLTKNVYTMRIMDLNVTYGSHFINTDNNETLERDISHAIIEVKEKLNLQDNDIVLYGASKGGTGALYYGAKLDLKCLAVDPIIHLGQYNENDTHFLRGMRTVDLSDQINAYLSQGSKLEKYIIGSENIAFNFKYISKITGTNVTRLNKKDEKIKIHSDVSRNTVMEALMFLNKMLLNKRLFTAVFYLSGMEKKLRYLKGVALLYKTMTKIK</sequence>
<gene>
    <name evidence="1" type="primary">asp2_2</name>
    <name evidence="1" type="ORF">NCTC13832_00569</name>
</gene>
<dbReference type="OrthoDB" id="2359060at2"/>
<reference evidence="1 2" key="1">
    <citation type="submission" date="2018-06" db="EMBL/GenBank/DDBJ databases">
        <authorList>
            <consortium name="Pathogen Informatics"/>
            <person name="Doyle S."/>
        </authorList>
    </citation>
    <scope>NUCLEOTIDE SEQUENCE [LARGE SCALE GENOMIC DNA]</scope>
    <source>
        <strain evidence="1 2">NCTC13832</strain>
    </source>
</reference>
<organism evidence="1 2">
    <name type="scientific">Staphylococcus microti</name>
    <dbReference type="NCBI Taxonomy" id="569857"/>
    <lineage>
        <taxon>Bacteria</taxon>
        <taxon>Bacillati</taxon>
        <taxon>Bacillota</taxon>
        <taxon>Bacilli</taxon>
        <taxon>Bacillales</taxon>
        <taxon>Staphylococcaceae</taxon>
        <taxon>Staphylococcus</taxon>
    </lineage>
</organism>
<dbReference type="EMBL" id="UHDT01000001">
    <property type="protein sequence ID" value="SUM56906.1"/>
    <property type="molecule type" value="Genomic_DNA"/>
</dbReference>
<dbReference type="SUPFAM" id="SSF53474">
    <property type="entry name" value="alpha/beta-Hydrolases"/>
    <property type="match status" value="1"/>
</dbReference>
<proteinExistence type="predicted"/>